<proteinExistence type="predicted"/>
<reference evidence="1 2" key="1">
    <citation type="journal article" date="2019" name="Sci. Rep.">
        <title>Orb-weaving spider Araneus ventricosus genome elucidates the spidroin gene catalogue.</title>
        <authorList>
            <person name="Kono N."/>
            <person name="Nakamura H."/>
            <person name="Ohtoshi R."/>
            <person name="Moran D.A.P."/>
            <person name="Shinohara A."/>
            <person name="Yoshida Y."/>
            <person name="Fujiwara M."/>
            <person name="Mori M."/>
            <person name="Tomita M."/>
            <person name="Arakawa K."/>
        </authorList>
    </citation>
    <scope>NUCLEOTIDE SEQUENCE [LARGE SCALE GENOMIC DNA]</scope>
</reference>
<protein>
    <submittedName>
        <fullName evidence="1">Uncharacterized protein</fullName>
    </submittedName>
</protein>
<gene>
    <name evidence="1" type="ORF">AVEN_151007_1</name>
</gene>
<evidence type="ECO:0000313" key="1">
    <source>
        <dbReference type="EMBL" id="GBL84590.1"/>
    </source>
</evidence>
<comment type="caution">
    <text evidence="1">The sequence shown here is derived from an EMBL/GenBank/DDBJ whole genome shotgun (WGS) entry which is preliminary data.</text>
</comment>
<dbReference type="AlphaFoldDB" id="A0A4Y2AXK7"/>
<dbReference type="Proteomes" id="UP000499080">
    <property type="component" value="Unassembled WGS sequence"/>
</dbReference>
<organism evidence="1 2">
    <name type="scientific">Araneus ventricosus</name>
    <name type="common">Orbweaver spider</name>
    <name type="synonym">Epeira ventricosa</name>
    <dbReference type="NCBI Taxonomy" id="182803"/>
    <lineage>
        <taxon>Eukaryota</taxon>
        <taxon>Metazoa</taxon>
        <taxon>Ecdysozoa</taxon>
        <taxon>Arthropoda</taxon>
        <taxon>Chelicerata</taxon>
        <taxon>Arachnida</taxon>
        <taxon>Araneae</taxon>
        <taxon>Araneomorphae</taxon>
        <taxon>Entelegynae</taxon>
        <taxon>Araneoidea</taxon>
        <taxon>Araneidae</taxon>
        <taxon>Araneus</taxon>
    </lineage>
</organism>
<accession>A0A4Y2AXK7</accession>
<keyword evidence="2" id="KW-1185">Reference proteome</keyword>
<name>A0A4Y2AXK7_ARAVE</name>
<sequence length="121" mass="13409">MLKNNSAPINKSTSAGEKKFGSANLTHDGIFIYSKSMDVDGIRSVIFGITKKSRVAENEPSAFKIVEVPFLFTLKTVSEIPETGIFIFPPFKPRVLAKSEAIRLHMLPESRRALPFLTAPE</sequence>
<evidence type="ECO:0000313" key="2">
    <source>
        <dbReference type="Proteomes" id="UP000499080"/>
    </source>
</evidence>
<dbReference type="EMBL" id="BGPR01157929">
    <property type="protein sequence ID" value="GBL84590.1"/>
    <property type="molecule type" value="Genomic_DNA"/>
</dbReference>